<gene>
    <name evidence="1" type="ORF">TeGR_g7562</name>
</gene>
<evidence type="ECO:0000313" key="2">
    <source>
        <dbReference type="Proteomes" id="UP001165060"/>
    </source>
</evidence>
<dbReference type="Proteomes" id="UP001165060">
    <property type="component" value="Unassembled WGS sequence"/>
</dbReference>
<organism evidence="1 2">
    <name type="scientific">Tetraparma gracilis</name>
    <dbReference type="NCBI Taxonomy" id="2962635"/>
    <lineage>
        <taxon>Eukaryota</taxon>
        <taxon>Sar</taxon>
        <taxon>Stramenopiles</taxon>
        <taxon>Ochrophyta</taxon>
        <taxon>Bolidophyceae</taxon>
        <taxon>Parmales</taxon>
        <taxon>Triparmaceae</taxon>
        <taxon>Tetraparma</taxon>
    </lineage>
</organism>
<comment type="caution">
    <text evidence="1">The sequence shown here is derived from an EMBL/GenBank/DDBJ whole genome shotgun (WGS) entry which is preliminary data.</text>
</comment>
<proteinExistence type="predicted"/>
<accession>A0ABQ6MUQ7</accession>
<protein>
    <submittedName>
        <fullName evidence="1">Uncharacterized protein</fullName>
    </submittedName>
</protein>
<dbReference type="SUPFAM" id="SSF53254">
    <property type="entry name" value="Phosphoglycerate mutase-like"/>
    <property type="match status" value="1"/>
</dbReference>
<dbReference type="EMBL" id="BRYB01000569">
    <property type="protein sequence ID" value="GMI33085.1"/>
    <property type="molecule type" value="Genomic_DNA"/>
</dbReference>
<dbReference type="InterPro" id="IPR029033">
    <property type="entry name" value="His_PPase_superfam"/>
</dbReference>
<evidence type="ECO:0000313" key="1">
    <source>
        <dbReference type="EMBL" id="GMI33085.1"/>
    </source>
</evidence>
<sequence length="231" mass="24049">MQRVWSPCPSLLLRLRSFYARGCSLAVIRHCNTHPPPAPTPAGDKARLASAAGLAQCREAGGGYFRHLRVGGLALHSEAARTKATAAAVLAAAGMEGRALEELPGLYGGENSVTGEMNCDAMEAAFEGHGYRPLGYYVDLLGAPLLGGYARQALGEVLDAADAGEPGRGVVPVFCHAVYASAIAMEAAAALGLPGGEREVVWDTNLEEVCGFLVEEGGVTYLGRGGENTHR</sequence>
<reference evidence="1 2" key="1">
    <citation type="journal article" date="2023" name="Commun. Biol.">
        <title>Genome analysis of Parmales, the sister group of diatoms, reveals the evolutionary specialization of diatoms from phago-mixotrophs to photoautotrophs.</title>
        <authorList>
            <person name="Ban H."/>
            <person name="Sato S."/>
            <person name="Yoshikawa S."/>
            <person name="Yamada K."/>
            <person name="Nakamura Y."/>
            <person name="Ichinomiya M."/>
            <person name="Sato N."/>
            <person name="Blanc-Mathieu R."/>
            <person name="Endo H."/>
            <person name="Kuwata A."/>
            <person name="Ogata H."/>
        </authorList>
    </citation>
    <scope>NUCLEOTIDE SEQUENCE [LARGE SCALE GENOMIC DNA]</scope>
</reference>
<name>A0ABQ6MUQ7_9STRA</name>
<keyword evidence="2" id="KW-1185">Reference proteome</keyword>